<sequence length="13" mass="1612">MMHFAKFLVLVLY</sequence>
<organism evidence="1">
    <name type="scientific">Rhizophora mucronata</name>
    <name type="common">Asiatic mangrove</name>
    <dbReference type="NCBI Taxonomy" id="61149"/>
    <lineage>
        <taxon>Eukaryota</taxon>
        <taxon>Viridiplantae</taxon>
        <taxon>Streptophyta</taxon>
        <taxon>Embryophyta</taxon>
        <taxon>Tracheophyta</taxon>
        <taxon>Spermatophyta</taxon>
        <taxon>Magnoliopsida</taxon>
        <taxon>eudicotyledons</taxon>
        <taxon>Gunneridae</taxon>
        <taxon>Pentapetalae</taxon>
        <taxon>rosids</taxon>
        <taxon>fabids</taxon>
        <taxon>Malpighiales</taxon>
        <taxon>Rhizophoraceae</taxon>
        <taxon>Rhizophora</taxon>
    </lineage>
</organism>
<name>A0A2P2PIM8_RHIMU</name>
<dbReference type="EMBL" id="GGEC01074089">
    <property type="protein sequence ID" value="MBX54573.1"/>
    <property type="molecule type" value="Transcribed_RNA"/>
</dbReference>
<reference evidence="1" key="1">
    <citation type="submission" date="2018-02" db="EMBL/GenBank/DDBJ databases">
        <title>Rhizophora mucronata_Transcriptome.</title>
        <authorList>
            <person name="Meera S.P."/>
            <person name="Sreeshan A."/>
            <person name="Augustine A."/>
        </authorList>
    </citation>
    <scope>NUCLEOTIDE SEQUENCE</scope>
    <source>
        <tissue evidence="1">Leaf</tissue>
    </source>
</reference>
<proteinExistence type="predicted"/>
<accession>A0A2P2PIM8</accession>
<evidence type="ECO:0000313" key="1">
    <source>
        <dbReference type="EMBL" id="MBX54573.1"/>
    </source>
</evidence>
<protein>
    <submittedName>
        <fullName evidence="1">Uncharacterized protein</fullName>
    </submittedName>
</protein>